<reference evidence="3 4" key="1">
    <citation type="submission" date="2024-10" db="EMBL/GenBank/DDBJ databases">
        <title>Novel secondary metabolite-producing bacteria for plant disease control.</title>
        <authorList>
            <person name="Chevrette M."/>
        </authorList>
    </citation>
    <scope>NUCLEOTIDE SEQUENCE [LARGE SCALE GENOMIC DNA]</scope>
    <source>
        <strain evidence="3 4">J30 TE3557</strain>
    </source>
</reference>
<protein>
    <submittedName>
        <fullName evidence="3">Uncharacterized protein</fullName>
    </submittedName>
</protein>
<evidence type="ECO:0000313" key="3">
    <source>
        <dbReference type="EMBL" id="MFK4640747.1"/>
    </source>
</evidence>
<evidence type="ECO:0000313" key="4">
    <source>
        <dbReference type="Proteomes" id="UP001620520"/>
    </source>
</evidence>
<keyword evidence="2" id="KW-1133">Transmembrane helix</keyword>
<dbReference type="InterPro" id="IPR045512">
    <property type="entry name" value="DUF6480"/>
</dbReference>
<evidence type="ECO:0000256" key="1">
    <source>
        <dbReference type="SAM" id="MobiDB-lite"/>
    </source>
</evidence>
<dbReference type="EMBL" id="JBIYEW010000003">
    <property type="protein sequence ID" value="MFK4640747.1"/>
    <property type="molecule type" value="Genomic_DNA"/>
</dbReference>
<feature type="compositionally biased region" description="Polar residues" evidence="1">
    <location>
        <begin position="31"/>
        <end position="43"/>
    </location>
</feature>
<feature type="transmembrane region" description="Helical" evidence="2">
    <location>
        <begin position="91"/>
        <end position="116"/>
    </location>
</feature>
<keyword evidence="2" id="KW-0812">Transmembrane</keyword>
<comment type="caution">
    <text evidence="3">The sequence shown here is derived from an EMBL/GenBank/DDBJ whole genome shotgun (WGS) entry which is preliminary data.</text>
</comment>
<feature type="region of interest" description="Disordered" evidence="1">
    <location>
        <begin position="31"/>
        <end position="87"/>
    </location>
</feature>
<keyword evidence="2" id="KW-0472">Membrane</keyword>
<sequence>MTLCGSADQGGSLFIRLLWFWMGGFDTLGQSDTTATRGVNVSGPNPDPYEDKITGLEPGGGVPPGETPPGESSTAGPQGHDEGGPRRGSQVLWMSIIGVFVLLSMLYFIGYIVGFFD</sequence>
<organism evidence="3 4">
    <name type="scientific">Paenarthrobacter histidinolovorans</name>
    <dbReference type="NCBI Taxonomy" id="43664"/>
    <lineage>
        <taxon>Bacteria</taxon>
        <taxon>Bacillati</taxon>
        <taxon>Actinomycetota</taxon>
        <taxon>Actinomycetes</taxon>
        <taxon>Micrococcales</taxon>
        <taxon>Micrococcaceae</taxon>
        <taxon>Paenarthrobacter</taxon>
    </lineage>
</organism>
<dbReference type="Proteomes" id="UP001620520">
    <property type="component" value="Unassembled WGS sequence"/>
</dbReference>
<proteinExistence type="predicted"/>
<evidence type="ECO:0000256" key="2">
    <source>
        <dbReference type="SAM" id="Phobius"/>
    </source>
</evidence>
<name>A0ABW8NAZ0_9MICC</name>
<keyword evidence="4" id="KW-1185">Reference proteome</keyword>
<dbReference type="Pfam" id="PF20088">
    <property type="entry name" value="DUF6480"/>
    <property type="match status" value="1"/>
</dbReference>
<gene>
    <name evidence="3" type="ORF">ABIA52_003636</name>
</gene>
<accession>A0ABW8NAZ0</accession>